<name>A0A0K2U6K8_LEPSM</name>
<sequence length="71" mass="8285">MGVYNFFSTAVRAPRCFSLPSLQGNFDSWIIICIKSILQKLFYFSLMFFLYSMVCFISCKSRVFFSLPVNL</sequence>
<keyword evidence="1" id="KW-1133">Transmembrane helix</keyword>
<protein>
    <submittedName>
        <fullName evidence="2">Uncharacterized protein</fullName>
    </submittedName>
</protein>
<feature type="transmembrane region" description="Helical" evidence="1">
    <location>
        <begin position="41"/>
        <end position="65"/>
    </location>
</feature>
<dbReference type="AlphaFoldDB" id="A0A0K2U6K8"/>
<reference evidence="2" key="1">
    <citation type="submission" date="2014-05" db="EMBL/GenBank/DDBJ databases">
        <authorList>
            <person name="Chronopoulou M."/>
        </authorList>
    </citation>
    <scope>NUCLEOTIDE SEQUENCE</scope>
    <source>
        <tissue evidence="2">Whole organism</tissue>
    </source>
</reference>
<evidence type="ECO:0000256" key="1">
    <source>
        <dbReference type="SAM" id="Phobius"/>
    </source>
</evidence>
<evidence type="ECO:0000313" key="2">
    <source>
        <dbReference type="EMBL" id="CDW33889.1"/>
    </source>
</evidence>
<dbReference type="EMBL" id="HACA01016528">
    <property type="protein sequence ID" value="CDW33889.1"/>
    <property type="molecule type" value="Transcribed_RNA"/>
</dbReference>
<proteinExistence type="predicted"/>
<keyword evidence="1" id="KW-0812">Transmembrane</keyword>
<organism evidence="2">
    <name type="scientific">Lepeophtheirus salmonis</name>
    <name type="common">Salmon louse</name>
    <name type="synonym">Caligus salmonis</name>
    <dbReference type="NCBI Taxonomy" id="72036"/>
    <lineage>
        <taxon>Eukaryota</taxon>
        <taxon>Metazoa</taxon>
        <taxon>Ecdysozoa</taxon>
        <taxon>Arthropoda</taxon>
        <taxon>Crustacea</taxon>
        <taxon>Multicrustacea</taxon>
        <taxon>Hexanauplia</taxon>
        <taxon>Copepoda</taxon>
        <taxon>Siphonostomatoida</taxon>
        <taxon>Caligidae</taxon>
        <taxon>Lepeophtheirus</taxon>
    </lineage>
</organism>
<keyword evidence="1" id="KW-0472">Membrane</keyword>
<accession>A0A0K2U6K8</accession>